<accession>A0A5C6XH16</accession>
<organism evidence="1 2">
    <name type="scientific">Lujinxingia vulgaris</name>
    <dbReference type="NCBI Taxonomy" id="2600176"/>
    <lineage>
        <taxon>Bacteria</taxon>
        <taxon>Deltaproteobacteria</taxon>
        <taxon>Bradymonadales</taxon>
        <taxon>Lujinxingiaceae</taxon>
        <taxon>Lujinxingia</taxon>
    </lineage>
</organism>
<sequence>MTRFRERYEEIYTLLTRTELQQGSAGLDELSALPDLFGQDDELWLGFYTEDGLRIALEKYGFMRDLERIGFRDRRLELRTDDPDEHMLRIWSKQPPCDAPLVELVVRRDFLQAPGLGDQPTTHVPVLNIEWLLLQHPGAGFSPERPPLPGQRYPGLGVGPQVLELLRNVCQRLELAALVTVPSYFHNAIFYSEEFRHFDPYWQGAFLALCRDVMPQAAGSVAASSWGLYWEMVENKNAPTKEPFDWFQQLMVYPISERLRAYFETRDYQREVQQGLSDHDFLLHTEPLKQTLAARGISPLNNERIDAWIDDV</sequence>
<name>A0A5C6XH16_9DELT</name>
<dbReference type="AlphaFoldDB" id="A0A5C6XH16"/>
<gene>
    <name evidence="1" type="ORF">FRC98_04665</name>
</gene>
<keyword evidence="2" id="KW-1185">Reference proteome</keyword>
<dbReference type="Proteomes" id="UP000321412">
    <property type="component" value="Unassembled WGS sequence"/>
</dbReference>
<evidence type="ECO:0000313" key="1">
    <source>
        <dbReference type="EMBL" id="TXD38195.1"/>
    </source>
</evidence>
<dbReference type="EMBL" id="VOSM01000002">
    <property type="protein sequence ID" value="TXD38195.1"/>
    <property type="molecule type" value="Genomic_DNA"/>
</dbReference>
<protein>
    <submittedName>
        <fullName evidence="1">Uncharacterized protein</fullName>
    </submittedName>
</protein>
<proteinExistence type="predicted"/>
<dbReference type="OrthoDB" id="5380228at2"/>
<evidence type="ECO:0000313" key="2">
    <source>
        <dbReference type="Proteomes" id="UP000321412"/>
    </source>
</evidence>
<comment type="caution">
    <text evidence="1">The sequence shown here is derived from an EMBL/GenBank/DDBJ whole genome shotgun (WGS) entry which is preliminary data.</text>
</comment>
<reference evidence="1 2" key="1">
    <citation type="submission" date="2019-08" db="EMBL/GenBank/DDBJ databases">
        <title>Bradymonadales sp. TMQ4.</title>
        <authorList>
            <person name="Liang Q."/>
        </authorList>
    </citation>
    <scope>NUCLEOTIDE SEQUENCE [LARGE SCALE GENOMIC DNA]</scope>
    <source>
        <strain evidence="1 2">TMQ4</strain>
    </source>
</reference>
<dbReference type="RefSeq" id="WP_146980137.1">
    <property type="nucleotide sequence ID" value="NZ_VOSM01000002.1"/>
</dbReference>